<feature type="region of interest" description="Disordered" evidence="1">
    <location>
        <begin position="58"/>
        <end position="81"/>
    </location>
</feature>
<dbReference type="EMBL" id="PQFF01000372">
    <property type="protein sequence ID" value="RHZ55124.1"/>
    <property type="molecule type" value="Genomic_DNA"/>
</dbReference>
<name>A0A397H076_9GLOM</name>
<evidence type="ECO:0000313" key="2">
    <source>
        <dbReference type="EMBL" id="RHZ55124.1"/>
    </source>
</evidence>
<organism evidence="2 3">
    <name type="scientific">Diversispora epigaea</name>
    <dbReference type="NCBI Taxonomy" id="1348612"/>
    <lineage>
        <taxon>Eukaryota</taxon>
        <taxon>Fungi</taxon>
        <taxon>Fungi incertae sedis</taxon>
        <taxon>Mucoromycota</taxon>
        <taxon>Glomeromycotina</taxon>
        <taxon>Glomeromycetes</taxon>
        <taxon>Diversisporales</taxon>
        <taxon>Diversisporaceae</taxon>
        <taxon>Diversispora</taxon>
    </lineage>
</organism>
<dbReference type="Proteomes" id="UP000266861">
    <property type="component" value="Unassembled WGS sequence"/>
</dbReference>
<protein>
    <submittedName>
        <fullName evidence="2">Uncharacterized protein</fullName>
    </submittedName>
</protein>
<sequence>MLLTGPRIKMMLYTTKRVFIKKLEFLLRVAKSRTRMVQLHVNGCGSDNELVEELIDFDGDGDDNDDNKQKQKKELKLEGMK</sequence>
<reference evidence="2 3" key="1">
    <citation type="submission" date="2018-08" db="EMBL/GenBank/DDBJ databases">
        <title>Genome and evolution of the arbuscular mycorrhizal fungus Diversispora epigaea (formerly Glomus versiforme) and its bacterial endosymbionts.</title>
        <authorList>
            <person name="Sun X."/>
            <person name="Fei Z."/>
            <person name="Harrison M."/>
        </authorList>
    </citation>
    <scope>NUCLEOTIDE SEQUENCE [LARGE SCALE GENOMIC DNA]</scope>
    <source>
        <strain evidence="2 3">IT104</strain>
    </source>
</reference>
<evidence type="ECO:0000313" key="3">
    <source>
        <dbReference type="Proteomes" id="UP000266861"/>
    </source>
</evidence>
<evidence type="ECO:0000256" key="1">
    <source>
        <dbReference type="SAM" id="MobiDB-lite"/>
    </source>
</evidence>
<keyword evidence="3" id="KW-1185">Reference proteome</keyword>
<accession>A0A397H076</accession>
<dbReference type="AlphaFoldDB" id="A0A397H076"/>
<comment type="caution">
    <text evidence="2">The sequence shown here is derived from an EMBL/GenBank/DDBJ whole genome shotgun (WGS) entry which is preliminary data.</text>
</comment>
<gene>
    <name evidence="2" type="ORF">Glove_420g113</name>
</gene>
<feature type="compositionally biased region" description="Basic and acidic residues" evidence="1">
    <location>
        <begin position="66"/>
        <end position="81"/>
    </location>
</feature>
<proteinExistence type="predicted"/>